<evidence type="ECO:0000259" key="6">
    <source>
        <dbReference type="PROSITE" id="PS50901"/>
    </source>
</evidence>
<dbReference type="InterPro" id="IPR002543">
    <property type="entry name" value="FtsK_dom"/>
</dbReference>
<dbReference type="SUPFAM" id="SSF52540">
    <property type="entry name" value="P-loop containing nucleoside triphosphate hydrolases"/>
    <property type="match status" value="1"/>
</dbReference>
<keyword evidence="2 3" id="KW-0067">ATP-binding</keyword>
<dbReference type="InterPro" id="IPR003593">
    <property type="entry name" value="AAA+_ATPase"/>
</dbReference>
<evidence type="ECO:0000256" key="5">
    <source>
        <dbReference type="SAM" id="Phobius"/>
    </source>
</evidence>
<dbReference type="PROSITE" id="PS50901">
    <property type="entry name" value="FTSK"/>
    <property type="match status" value="1"/>
</dbReference>
<dbReference type="RefSeq" id="WP_063026916.1">
    <property type="nucleotide sequence ID" value="NZ_PYHS01000017.1"/>
</dbReference>
<feature type="region of interest" description="Disordered" evidence="4">
    <location>
        <begin position="418"/>
        <end position="445"/>
    </location>
</feature>
<feature type="domain" description="FtsK" evidence="6">
    <location>
        <begin position="162"/>
        <end position="354"/>
    </location>
</feature>
<evidence type="ECO:0000256" key="3">
    <source>
        <dbReference type="PROSITE-ProRule" id="PRU00289"/>
    </source>
</evidence>
<dbReference type="SMART" id="SM00382">
    <property type="entry name" value="AAA"/>
    <property type="match status" value="1"/>
</dbReference>
<evidence type="ECO:0000256" key="2">
    <source>
        <dbReference type="ARBA" id="ARBA00022840"/>
    </source>
</evidence>
<reference evidence="7 8" key="1">
    <citation type="submission" date="2018-02" db="EMBL/GenBank/DDBJ databases">
        <title>8 Nocardia nova and 1 Nocardia cyriacigeorgica strain used for evolution to TMP-SMX.</title>
        <authorList>
            <person name="Mehta H."/>
            <person name="Weng J."/>
            <person name="Shamoo Y."/>
        </authorList>
    </citation>
    <scope>NUCLEOTIDE SEQUENCE [LARGE SCALE GENOMIC DNA]</scope>
    <source>
        <strain evidence="7 8">ATCC 33727</strain>
    </source>
</reference>
<sequence>MTVVDMVPIAASAIGALVFAAHILPWGRRPATTTAASLERELAEAPEILRPAILSFASPVHSQLMFSLLKLGSPETGFPRVEWWDYSRHGLTVDLLMRGGQTLADWTKDDMRSRIADHVGVEQVTASSPAPGWVRLELRVHDTLAESVTTDTPDTVAAGVDLEAVRVGVREDGAPWLLRILYSHILLAGATGSGKGSVLWSILAGLGPAIKAKLVDVRMADPKGGAEFGRGENRLFTRFATTADSILGMLTEARDEMDERLARMRAAGVRKLVPSIDEPLILIIIDEAASLSSYADRTEQEEFRKLTGLLLSKGRAAGVSVIAALQDPSKETMPNRQLFPVRVGLRLDEPTQTAMVHGQGARDRGAYCDRIPETTPGVGYVGEDGTTEFVRVRAFWIDDDQADALVNLYSPAPVITGPTEDYTGFDPDDLGDDIPGDGYTGPVAA</sequence>
<proteinExistence type="predicted"/>
<keyword evidence="1 3" id="KW-0547">Nucleotide-binding</keyword>
<name>A0A2T2YVC5_9NOCA</name>
<evidence type="ECO:0000256" key="1">
    <source>
        <dbReference type="ARBA" id="ARBA00022741"/>
    </source>
</evidence>
<dbReference type="Gene3D" id="3.40.50.300">
    <property type="entry name" value="P-loop containing nucleotide triphosphate hydrolases"/>
    <property type="match status" value="1"/>
</dbReference>
<feature type="transmembrane region" description="Helical" evidence="5">
    <location>
        <begin position="6"/>
        <end position="24"/>
    </location>
</feature>
<organism evidence="7 8">
    <name type="scientific">Nocardia nova</name>
    <dbReference type="NCBI Taxonomy" id="37330"/>
    <lineage>
        <taxon>Bacteria</taxon>
        <taxon>Bacillati</taxon>
        <taxon>Actinomycetota</taxon>
        <taxon>Actinomycetes</taxon>
        <taxon>Mycobacteriales</taxon>
        <taxon>Nocardiaceae</taxon>
        <taxon>Nocardia</taxon>
    </lineage>
</organism>
<accession>A0A2T2YVC5</accession>
<dbReference type="EMBL" id="PYHS01000017">
    <property type="protein sequence ID" value="PSR59462.1"/>
    <property type="molecule type" value="Genomic_DNA"/>
</dbReference>
<evidence type="ECO:0000313" key="8">
    <source>
        <dbReference type="Proteomes" id="UP000241647"/>
    </source>
</evidence>
<keyword evidence="5" id="KW-0812">Transmembrane</keyword>
<dbReference type="AlphaFoldDB" id="A0A2T2YVC5"/>
<keyword evidence="5" id="KW-0472">Membrane</keyword>
<protein>
    <recommendedName>
        <fullName evidence="6">FtsK domain-containing protein</fullName>
    </recommendedName>
</protein>
<evidence type="ECO:0000256" key="4">
    <source>
        <dbReference type="SAM" id="MobiDB-lite"/>
    </source>
</evidence>
<dbReference type="GO" id="GO:0003677">
    <property type="term" value="F:DNA binding"/>
    <property type="evidence" value="ECO:0007669"/>
    <property type="project" value="InterPro"/>
</dbReference>
<dbReference type="PANTHER" id="PTHR22683">
    <property type="entry name" value="SPORULATION PROTEIN RELATED"/>
    <property type="match status" value="1"/>
</dbReference>
<gene>
    <name evidence="7" type="ORF">C8259_26755</name>
</gene>
<keyword evidence="5" id="KW-1133">Transmembrane helix</keyword>
<dbReference type="InterPro" id="IPR027417">
    <property type="entry name" value="P-loop_NTPase"/>
</dbReference>
<dbReference type="Pfam" id="PF01580">
    <property type="entry name" value="FtsK_SpoIIIE"/>
    <property type="match status" value="1"/>
</dbReference>
<evidence type="ECO:0000313" key="7">
    <source>
        <dbReference type="EMBL" id="PSR59462.1"/>
    </source>
</evidence>
<dbReference type="InterPro" id="IPR050206">
    <property type="entry name" value="FtsK/SpoIIIE/SftA"/>
</dbReference>
<dbReference type="Proteomes" id="UP000241647">
    <property type="component" value="Unassembled WGS sequence"/>
</dbReference>
<feature type="compositionally biased region" description="Acidic residues" evidence="4">
    <location>
        <begin position="426"/>
        <end position="435"/>
    </location>
</feature>
<dbReference type="CDD" id="cd01127">
    <property type="entry name" value="TrwB_TraG_TraD_VirD4"/>
    <property type="match status" value="1"/>
</dbReference>
<comment type="caution">
    <text evidence="7">The sequence shown here is derived from an EMBL/GenBank/DDBJ whole genome shotgun (WGS) entry which is preliminary data.</text>
</comment>
<dbReference type="GO" id="GO:0005524">
    <property type="term" value="F:ATP binding"/>
    <property type="evidence" value="ECO:0007669"/>
    <property type="project" value="UniProtKB-UniRule"/>
</dbReference>
<feature type="binding site" evidence="3">
    <location>
        <begin position="189"/>
        <end position="196"/>
    </location>
    <ligand>
        <name>ATP</name>
        <dbReference type="ChEBI" id="CHEBI:30616"/>
    </ligand>
</feature>
<dbReference type="PANTHER" id="PTHR22683:SF41">
    <property type="entry name" value="DNA TRANSLOCASE FTSK"/>
    <property type="match status" value="1"/>
</dbReference>